<dbReference type="GO" id="GO:0008270">
    <property type="term" value="F:zinc ion binding"/>
    <property type="evidence" value="ECO:0007669"/>
    <property type="project" value="UniProtKB-KW"/>
</dbReference>
<keyword evidence="1" id="KW-0863">Zinc-finger</keyword>
<feature type="region of interest" description="Disordered" evidence="2">
    <location>
        <begin position="384"/>
        <end position="437"/>
    </location>
</feature>
<feature type="compositionally biased region" description="Polar residues" evidence="2">
    <location>
        <begin position="396"/>
        <end position="410"/>
    </location>
</feature>
<evidence type="ECO:0000313" key="5">
    <source>
        <dbReference type="Proteomes" id="UP000591131"/>
    </source>
</evidence>
<dbReference type="Proteomes" id="UP000591131">
    <property type="component" value="Unassembled WGS sequence"/>
</dbReference>
<dbReference type="PANTHER" id="PTHR25462:SF296">
    <property type="entry name" value="MEIOTIC P26, ISOFORM F"/>
    <property type="match status" value="1"/>
</dbReference>
<keyword evidence="1" id="KW-0479">Metal-binding</keyword>
<keyword evidence="1" id="KW-0862">Zinc</keyword>
<evidence type="ECO:0000256" key="2">
    <source>
        <dbReference type="SAM" id="MobiDB-lite"/>
    </source>
</evidence>
<evidence type="ECO:0000313" key="4">
    <source>
        <dbReference type="EMBL" id="KAF4668154.1"/>
    </source>
</evidence>
<dbReference type="Gene3D" id="3.30.160.60">
    <property type="entry name" value="Classic Zinc Finger"/>
    <property type="match status" value="1"/>
</dbReference>
<feature type="compositionally biased region" description="Basic and acidic residues" evidence="2">
    <location>
        <begin position="384"/>
        <end position="395"/>
    </location>
</feature>
<reference evidence="4 5" key="1">
    <citation type="submission" date="2020-04" db="EMBL/GenBank/DDBJ databases">
        <title>Perkinsus chesapeaki whole genome sequence.</title>
        <authorList>
            <person name="Bogema D.R."/>
        </authorList>
    </citation>
    <scope>NUCLEOTIDE SEQUENCE [LARGE SCALE GENOMIC DNA]</scope>
    <source>
        <strain evidence="4">ATCC PRA-425</strain>
    </source>
</reference>
<keyword evidence="5" id="KW-1185">Reference proteome</keyword>
<dbReference type="InterPro" id="IPR047153">
    <property type="entry name" value="TRIM45/56/19-like"/>
</dbReference>
<name>A0A7J6M9F5_PERCH</name>
<dbReference type="OrthoDB" id="414534at2759"/>
<dbReference type="SUPFAM" id="SSF57845">
    <property type="entry name" value="B-box zinc-binding domain"/>
    <property type="match status" value="1"/>
</dbReference>
<dbReference type="AlphaFoldDB" id="A0A7J6M9F5"/>
<sequence>MVSCAQVSCRRCGSVTDVDSDTAEQLRNHFSQPGTHMTSVSGPGDLSAFNPRSFTMNVPPSISAISPEANRRRASGGPVVHRASVTPSAPEASVAVAPCGQCGRDVASIQCSNCDEEFCEKCASLIHRRGRMVDHRLSPINPTTHLPASSLNSSHRALPSQMSTQLPVSVKMIRTCPVHESEHVQYFCLACESPPMCSECVMRSEEHTKHLNQVFLLKKAFPTARTRIGELQRTLTDRLGDIRQSEEVVEQNRRDLVALRQKIKETISSSFASLRASLDRKEQELLSKAESEIRGETQRVESVFRDLQSKRERVEEVATRMEESLLVNDEVATLGAYAEIKQQMNSLATQQDSVKLSALRIDAAGAESFEKKLGEARRHIENMRGLKLTSSRETRNAQLLGTNESISQSPPDDYSPRRTKTQPNRPEAAEVPLEQPSRGITQRLENEYTAVSACSLHFSGETQSPGSTASREWACSVVIPVELGDVLVAPSNKRESVWYDVILAADDLDVEEA</sequence>
<protein>
    <recommendedName>
        <fullName evidence="3">B box-type domain-containing protein</fullName>
    </recommendedName>
</protein>
<feature type="domain" description="B box-type" evidence="3">
    <location>
        <begin position="99"/>
        <end position="140"/>
    </location>
</feature>
<dbReference type="PANTHER" id="PTHR25462">
    <property type="entry name" value="BONUS, ISOFORM C-RELATED"/>
    <property type="match status" value="1"/>
</dbReference>
<gene>
    <name evidence="4" type="ORF">FOL47_003150</name>
</gene>
<evidence type="ECO:0000259" key="3">
    <source>
        <dbReference type="PROSITE" id="PS50119"/>
    </source>
</evidence>
<dbReference type="PROSITE" id="PS50119">
    <property type="entry name" value="ZF_BBOX"/>
    <property type="match status" value="1"/>
</dbReference>
<dbReference type="EMBL" id="JAAPAO010000196">
    <property type="protein sequence ID" value="KAF4668154.1"/>
    <property type="molecule type" value="Genomic_DNA"/>
</dbReference>
<accession>A0A7J6M9F5</accession>
<comment type="caution">
    <text evidence="4">The sequence shown here is derived from an EMBL/GenBank/DDBJ whole genome shotgun (WGS) entry which is preliminary data.</text>
</comment>
<dbReference type="SMART" id="SM00336">
    <property type="entry name" value="BBOX"/>
    <property type="match status" value="2"/>
</dbReference>
<dbReference type="CDD" id="cd19757">
    <property type="entry name" value="Bbox1"/>
    <property type="match status" value="1"/>
</dbReference>
<evidence type="ECO:0000256" key="1">
    <source>
        <dbReference type="PROSITE-ProRule" id="PRU00024"/>
    </source>
</evidence>
<proteinExistence type="predicted"/>
<organism evidence="4 5">
    <name type="scientific">Perkinsus chesapeaki</name>
    <name type="common">Clam parasite</name>
    <name type="synonym">Perkinsus andrewsi</name>
    <dbReference type="NCBI Taxonomy" id="330153"/>
    <lineage>
        <taxon>Eukaryota</taxon>
        <taxon>Sar</taxon>
        <taxon>Alveolata</taxon>
        <taxon>Perkinsozoa</taxon>
        <taxon>Perkinsea</taxon>
        <taxon>Perkinsida</taxon>
        <taxon>Perkinsidae</taxon>
        <taxon>Perkinsus</taxon>
    </lineage>
</organism>
<dbReference type="Pfam" id="PF00643">
    <property type="entry name" value="zf-B_box"/>
    <property type="match status" value="1"/>
</dbReference>
<dbReference type="CDD" id="cd19756">
    <property type="entry name" value="Bbox2"/>
    <property type="match status" value="1"/>
</dbReference>
<dbReference type="InterPro" id="IPR000315">
    <property type="entry name" value="Znf_B-box"/>
</dbReference>